<evidence type="ECO:0000313" key="2">
    <source>
        <dbReference type="EMBL" id="QGZ60375.1"/>
    </source>
</evidence>
<dbReference type="Proteomes" id="UP000433577">
    <property type="component" value="Chromosome 1"/>
</dbReference>
<dbReference type="OrthoDB" id="282960at2"/>
<keyword evidence="3" id="KW-1185">Reference proteome</keyword>
<dbReference type="InterPro" id="IPR018715">
    <property type="entry name" value="DUF2239"/>
</dbReference>
<dbReference type="RefSeq" id="WP_158947831.1">
    <property type="nucleotide sequence ID" value="NZ_CP046913.1"/>
</dbReference>
<feature type="compositionally biased region" description="Low complexity" evidence="1">
    <location>
        <begin position="74"/>
        <end position="90"/>
    </location>
</feature>
<gene>
    <name evidence="2" type="ORF">FAZ98_00730</name>
</gene>
<evidence type="ECO:0000313" key="3">
    <source>
        <dbReference type="Proteomes" id="UP000433577"/>
    </source>
</evidence>
<sequence>MNPIQRDAATCTAFAGTQRIARGAPPAVALAVKAHLERGEDAAILVFDDRDARPLEFDLRGTASEIAARHAVEAAAGPRAGDDATAAATAHEPEDGAPRGRGRPKLGVVAREVTLLPRHWEWLAAQPGGASVVLRRLVDGARHASEAKDRRRHAQEAAHRFMTALAGNLPSYEDALRALYAGERTRFETALAGWPDDVRDYAGALAAGAFD</sequence>
<accession>A0A7Z2GEQ5</accession>
<dbReference type="AlphaFoldDB" id="A0A7Z2GEQ5"/>
<evidence type="ECO:0000256" key="1">
    <source>
        <dbReference type="SAM" id="MobiDB-lite"/>
    </source>
</evidence>
<dbReference type="KEGG" id="pacs:FAZ98_00730"/>
<feature type="region of interest" description="Disordered" evidence="1">
    <location>
        <begin position="74"/>
        <end position="104"/>
    </location>
</feature>
<proteinExistence type="predicted"/>
<dbReference type="Pfam" id="PF09998">
    <property type="entry name" value="DUF2239"/>
    <property type="match status" value="1"/>
</dbReference>
<name>A0A7Z2GEQ5_9BURK</name>
<reference evidence="2 3" key="1">
    <citation type="submission" date="2019-12" db="EMBL/GenBank/DDBJ databases">
        <title>Paraburkholderia acidiphila 7Q-K02 sp. nov and Paraburkholderia acidisoli DHF22 sp. nov., two strains isolated from forest soil.</title>
        <authorList>
            <person name="Gao Z."/>
            <person name="Qiu L."/>
        </authorList>
    </citation>
    <scope>NUCLEOTIDE SEQUENCE [LARGE SCALE GENOMIC DNA]</scope>
    <source>
        <strain evidence="2 3">DHF22</strain>
    </source>
</reference>
<organism evidence="2 3">
    <name type="scientific">Paraburkholderia acidisoli</name>
    <dbReference type="NCBI Taxonomy" id="2571748"/>
    <lineage>
        <taxon>Bacteria</taxon>
        <taxon>Pseudomonadati</taxon>
        <taxon>Pseudomonadota</taxon>
        <taxon>Betaproteobacteria</taxon>
        <taxon>Burkholderiales</taxon>
        <taxon>Burkholderiaceae</taxon>
        <taxon>Paraburkholderia</taxon>
    </lineage>
</organism>
<protein>
    <submittedName>
        <fullName evidence="2">DUF2239 family protein</fullName>
    </submittedName>
</protein>
<dbReference type="EMBL" id="CP046913">
    <property type="protein sequence ID" value="QGZ60375.1"/>
    <property type="molecule type" value="Genomic_DNA"/>
</dbReference>